<sequence length="636" mass="71595">MNHFDRKIISIHDNEELNEAEVILKQTVNTTVRKLPLATFQEHEKQSDNGDEDGGDKLTNQSVGGVQRARQLAEDNPGDTLPAVYGGLFTVAEYFTRSFDAIKGKFFEKVIAAEEDSHRLDVDRNLGNLTQYLLEPELCWKSLDYTRETLTDDEEDRLSNLGSVTLNLGKNNKQANSDATLFFEDEGVLVFGEHRTSVVSGGTTARPSLMRKPKALVRELTKSNTVATVSDELEREYSVPAGSYTLIELLNEVGVGEIHFHIGILFNEKRTPARWEEDPQQGTSRRLIEQFEEELPTDLTKDLRDISLDADNLKLEFEVPVSPDSEESISFHLSFLYGDVYLNTIYSGSLDGVGQNGSLDAFDSPRSLRDIISDNEADDLWLGFSIAERENKVFEMSEEGRNNAMAIADMILESDTSTTRLAEFRSMLLSGERGKADQELLSFARDLAERYDESRDNRYVEGVYAGDPLDYLQDVAIEVLVYDAISRPIFLRRFPSIEEAEGEGQKELARVRETFEKYLFKIESDTQKKRRIYRCVRNLTEYSDSGENVPASGDDEVNWGSAPTSSDIGDLLDMRAPTKILNSMTDGTKDTDGGILVNRENKYAVPASVAQLMEPYMRELPDDVQVDVRQADATDF</sequence>
<dbReference type="Proteomes" id="UP000646833">
    <property type="component" value="Unassembled WGS sequence"/>
</dbReference>
<organism evidence="2 3">
    <name type="scientific">Haloferax sulfurifontis</name>
    <dbReference type="NCBI Taxonomy" id="255616"/>
    <lineage>
        <taxon>Archaea</taxon>
        <taxon>Methanobacteriati</taxon>
        <taxon>Methanobacteriota</taxon>
        <taxon>Stenosarchaea group</taxon>
        <taxon>Halobacteria</taxon>
        <taxon>Halobacteriales</taxon>
        <taxon>Haloferacaceae</taxon>
        <taxon>Haloferax</taxon>
    </lineage>
</organism>
<accession>A0A830DXU4</accession>
<feature type="region of interest" description="Disordered" evidence="1">
    <location>
        <begin position="41"/>
        <end position="66"/>
    </location>
</feature>
<dbReference type="AlphaFoldDB" id="A0A830DXU4"/>
<protein>
    <submittedName>
        <fullName evidence="2">Uncharacterized protein</fullName>
    </submittedName>
</protein>
<reference evidence="2" key="1">
    <citation type="journal article" date="2014" name="Int. J. Syst. Evol. Microbiol.">
        <title>Complete genome sequence of Corynebacterium casei LMG S-19264T (=DSM 44701T), isolated from a smear-ripened cheese.</title>
        <authorList>
            <consortium name="US DOE Joint Genome Institute (JGI-PGF)"/>
            <person name="Walter F."/>
            <person name="Albersmeier A."/>
            <person name="Kalinowski J."/>
            <person name="Ruckert C."/>
        </authorList>
    </citation>
    <scope>NUCLEOTIDE SEQUENCE</scope>
    <source>
        <strain evidence="2">CCM 7217</strain>
    </source>
</reference>
<evidence type="ECO:0000256" key="1">
    <source>
        <dbReference type="SAM" id="MobiDB-lite"/>
    </source>
</evidence>
<dbReference type="EMBL" id="BMCI01000007">
    <property type="protein sequence ID" value="GGC69762.1"/>
    <property type="molecule type" value="Genomic_DNA"/>
</dbReference>
<name>A0A830DXU4_9EURY</name>
<reference evidence="2" key="2">
    <citation type="submission" date="2020-09" db="EMBL/GenBank/DDBJ databases">
        <authorList>
            <person name="Sun Q."/>
            <person name="Sedlacek I."/>
        </authorList>
    </citation>
    <scope>NUCLEOTIDE SEQUENCE</scope>
    <source>
        <strain evidence="2">CCM 7217</strain>
    </source>
</reference>
<dbReference type="RefSeq" id="WP_188424722.1">
    <property type="nucleotide sequence ID" value="NZ_BMCI01000007.1"/>
</dbReference>
<evidence type="ECO:0000313" key="3">
    <source>
        <dbReference type="Proteomes" id="UP000646833"/>
    </source>
</evidence>
<proteinExistence type="predicted"/>
<gene>
    <name evidence="2" type="ORF">GCM10007209_34710</name>
</gene>
<evidence type="ECO:0000313" key="2">
    <source>
        <dbReference type="EMBL" id="GGC69762.1"/>
    </source>
</evidence>
<comment type="caution">
    <text evidence="2">The sequence shown here is derived from an EMBL/GenBank/DDBJ whole genome shotgun (WGS) entry which is preliminary data.</text>
</comment>